<dbReference type="EMBL" id="KZ149965">
    <property type="protein sequence ID" value="PZC76215.1"/>
    <property type="molecule type" value="Genomic_DNA"/>
</dbReference>
<dbReference type="PRINTS" id="PR00706">
    <property type="entry name" value="PYROGLUPTASE"/>
</dbReference>
<gene>
    <name evidence="13" type="primary">HaOG204895</name>
    <name evidence="13" type="ORF">B5X24_HaOG204895</name>
</gene>
<keyword evidence="2" id="KW-0963">Cytoplasm</keyword>
<reference evidence="13 14" key="1">
    <citation type="journal article" date="2017" name="BMC Biol.">
        <title>Genomic innovations, transcriptional plasticity and gene loss underlying the evolution and divergence of two highly polyphagous and invasive Helicoverpa pest species.</title>
        <authorList>
            <person name="Pearce S.L."/>
            <person name="Clarke D.F."/>
            <person name="East P.D."/>
            <person name="Elfekih S."/>
            <person name="Gordon K.H."/>
            <person name="Jermiin L.S."/>
            <person name="McGaughran A."/>
            <person name="Oakeshott J.G."/>
            <person name="Papanikolaou A."/>
            <person name="Perera O.P."/>
            <person name="Rane R.V."/>
            <person name="Richards S."/>
            <person name="Tay W.T."/>
            <person name="Walsh T.K."/>
            <person name="Anderson A."/>
            <person name="Anderson C.J."/>
            <person name="Asgari S."/>
            <person name="Board P.G."/>
            <person name="Bretschneider A."/>
            <person name="Campbell P.M."/>
            <person name="Chertemps T."/>
            <person name="Christeller J.T."/>
            <person name="Coppin C.W."/>
            <person name="Downes S.J."/>
            <person name="Duan G."/>
            <person name="Farnsworth C.A."/>
            <person name="Good R.T."/>
            <person name="Han L.B."/>
            <person name="Han Y.C."/>
            <person name="Hatje K."/>
            <person name="Horne I."/>
            <person name="Huang Y.P."/>
            <person name="Hughes D.S."/>
            <person name="Jacquin-Joly E."/>
            <person name="James W."/>
            <person name="Jhangiani S."/>
            <person name="Kollmar M."/>
            <person name="Kuwar S.S."/>
            <person name="Li S."/>
            <person name="Liu N.Y."/>
            <person name="Maibeche M.T."/>
            <person name="Miller J.R."/>
            <person name="Montagne N."/>
            <person name="Perry T."/>
            <person name="Qu J."/>
            <person name="Song S.V."/>
            <person name="Sutton G.G."/>
            <person name="Vogel H."/>
            <person name="Walenz B.P."/>
            <person name="Xu W."/>
            <person name="Zhang H.J."/>
            <person name="Zou Z."/>
            <person name="Batterham P."/>
            <person name="Edwards O.R."/>
            <person name="Feyereisen R."/>
            <person name="Gibbs R.A."/>
            <person name="Heckel D.G."/>
            <person name="McGrath A."/>
            <person name="Robin C."/>
            <person name="Scherer S.E."/>
            <person name="Worley K.C."/>
            <person name="Wu Y.D."/>
        </authorList>
    </citation>
    <scope>NUCLEOTIDE SEQUENCE [LARGE SCALE GENOMIC DNA]</scope>
    <source>
        <strain evidence="13">Harm_GR_Male_#8</strain>
        <tissue evidence="13">Whole organism</tissue>
    </source>
</reference>
<evidence type="ECO:0000256" key="9">
    <source>
        <dbReference type="ARBA" id="ARBA00023125"/>
    </source>
</evidence>
<dbReference type="PANTHER" id="PTHR23402:SF1">
    <property type="entry name" value="PYROGLUTAMYL-PEPTIDASE I"/>
    <property type="match status" value="1"/>
</dbReference>
<keyword evidence="4" id="KW-0479">Metal-binding</keyword>
<dbReference type="OrthoDB" id="7107965at2759"/>
<evidence type="ECO:0000256" key="7">
    <source>
        <dbReference type="ARBA" id="ARBA00022807"/>
    </source>
</evidence>
<dbReference type="InterPro" id="IPR006612">
    <property type="entry name" value="THAP_Znf"/>
</dbReference>
<feature type="region of interest" description="Disordered" evidence="11">
    <location>
        <begin position="110"/>
        <end position="146"/>
    </location>
</feature>
<evidence type="ECO:0000256" key="6">
    <source>
        <dbReference type="ARBA" id="ARBA00022801"/>
    </source>
</evidence>
<evidence type="ECO:0000256" key="5">
    <source>
        <dbReference type="ARBA" id="ARBA00022771"/>
    </source>
</evidence>
<dbReference type="GO" id="GO:0008270">
    <property type="term" value="F:zinc ion binding"/>
    <property type="evidence" value="ECO:0007669"/>
    <property type="project" value="UniProtKB-KW"/>
</dbReference>
<feature type="compositionally biased region" description="Basic and acidic residues" evidence="11">
    <location>
        <begin position="124"/>
        <end position="135"/>
    </location>
</feature>
<keyword evidence="6" id="KW-0378">Hydrolase</keyword>
<proteinExistence type="inferred from homology"/>
<dbReference type="Gene3D" id="6.20.210.20">
    <property type="entry name" value="THAP domain"/>
    <property type="match status" value="1"/>
</dbReference>
<keyword evidence="5 10" id="KW-0863">Zinc-finger</keyword>
<dbReference type="PROSITE" id="PS50950">
    <property type="entry name" value="ZF_THAP"/>
    <property type="match status" value="1"/>
</dbReference>
<keyword evidence="8" id="KW-0862">Zinc</keyword>
<comment type="similarity">
    <text evidence="1">Belongs to the peptidase C15 family.</text>
</comment>
<keyword evidence="3" id="KW-0645">Protease</keyword>
<dbReference type="Pfam" id="PF05485">
    <property type="entry name" value="THAP"/>
    <property type="match status" value="1"/>
</dbReference>
<dbReference type="SMART" id="SM00980">
    <property type="entry name" value="THAP"/>
    <property type="match status" value="1"/>
</dbReference>
<dbReference type="SUPFAM" id="SSF53182">
    <property type="entry name" value="Pyrrolidone carboxyl peptidase (pyroglutamate aminopeptidase)"/>
    <property type="match status" value="1"/>
</dbReference>
<accession>A0A2W1BRH9</accession>
<name>A0A2W1BRH9_HELAM</name>
<evidence type="ECO:0000256" key="1">
    <source>
        <dbReference type="ARBA" id="ARBA00006641"/>
    </source>
</evidence>
<dbReference type="InterPro" id="IPR016125">
    <property type="entry name" value="Peptidase_C15-like"/>
</dbReference>
<keyword evidence="9 10" id="KW-0238">DNA-binding</keyword>
<evidence type="ECO:0000313" key="13">
    <source>
        <dbReference type="EMBL" id="PZC76215.1"/>
    </source>
</evidence>
<dbReference type="Gene3D" id="3.40.630.20">
    <property type="entry name" value="Peptidase C15, pyroglutamyl peptidase I-like"/>
    <property type="match status" value="1"/>
</dbReference>
<dbReference type="InterPro" id="IPR036440">
    <property type="entry name" value="Peptidase_C15-like_sf"/>
</dbReference>
<evidence type="ECO:0000259" key="12">
    <source>
        <dbReference type="PROSITE" id="PS50950"/>
    </source>
</evidence>
<evidence type="ECO:0000256" key="2">
    <source>
        <dbReference type="ARBA" id="ARBA00022490"/>
    </source>
</evidence>
<dbReference type="GO" id="GO:0016920">
    <property type="term" value="F:pyroglutamyl-peptidase activity"/>
    <property type="evidence" value="ECO:0007669"/>
    <property type="project" value="InterPro"/>
</dbReference>
<dbReference type="SUPFAM" id="SSF57716">
    <property type="entry name" value="Glucocorticoid receptor-like (DNA-binding domain)"/>
    <property type="match status" value="1"/>
</dbReference>
<sequence length="459" mass="51599">MVVLKCCVGGCDSKSTTHRLFCFPENDKLRSLWLKVLIPKNPALEGLAKTQLKGKRVCEKHFDKTQFDRCGVRIRYSCPSLFTPSEILHGVPFIIKGGSVENEHDYFRARSKDDDQSQPAQDVDAGKQADVHKDNNTNSLPSTSQTTVPIINQIKDAVSSSAESERINTCQPESAGQVQTGKLKTKMTSKTLKYIKESINLAKESAGDTSSQRLQSAQNLIRDTKLISDNDLDFLFKPIVLVTGFGPYLNHPVNASWEAVKIMNKDEIEKRHNVELVLIELPVTYDNVDEFVPALWQTHTPKLVIHVGVSSIGKCLQLESQAHRKGYQKKDYFDKIPENSTCLAEGAIRLHTKLNVEQICKEFNGDNPPDERYRAEVSYDAGRYLCEYIYYTSLSIDNTRTLFVHVPVMDIYSSEETASGLERILDLCMEQINERGDTSEELAEKLKNAKVACGDSNKL</sequence>
<keyword evidence="7" id="KW-0788">Thiol protease</keyword>
<organism evidence="13 14">
    <name type="scientific">Helicoverpa armigera</name>
    <name type="common">Cotton bollworm</name>
    <name type="synonym">Heliothis armigera</name>
    <dbReference type="NCBI Taxonomy" id="29058"/>
    <lineage>
        <taxon>Eukaryota</taxon>
        <taxon>Metazoa</taxon>
        <taxon>Ecdysozoa</taxon>
        <taxon>Arthropoda</taxon>
        <taxon>Hexapoda</taxon>
        <taxon>Insecta</taxon>
        <taxon>Pterygota</taxon>
        <taxon>Neoptera</taxon>
        <taxon>Endopterygota</taxon>
        <taxon>Lepidoptera</taxon>
        <taxon>Glossata</taxon>
        <taxon>Ditrysia</taxon>
        <taxon>Noctuoidea</taxon>
        <taxon>Noctuidae</taxon>
        <taxon>Heliothinae</taxon>
        <taxon>Helicoverpa</taxon>
    </lineage>
</organism>
<dbReference type="GO" id="GO:0003677">
    <property type="term" value="F:DNA binding"/>
    <property type="evidence" value="ECO:0007669"/>
    <property type="project" value="UniProtKB-UniRule"/>
</dbReference>
<dbReference type="InterPro" id="IPR000816">
    <property type="entry name" value="Peptidase_C15"/>
</dbReference>
<dbReference type="InterPro" id="IPR038441">
    <property type="entry name" value="THAP_Znf_sf"/>
</dbReference>
<evidence type="ECO:0000256" key="3">
    <source>
        <dbReference type="ARBA" id="ARBA00022670"/>
    </source>
</evidence>
<dbReference type="Pfam" id="PF01470">
    <property type="entry name" value="Peptidase_C15"/>
    <property type="match status" value="1"/>
</dbReference>
<dbReference type="GO" id="GO:0005829">
    <property type="term" value="C:cytosol"/>
    <property type="evidence" value="ECO:0007669"/>
    <property type="project" value="InterPro"/>
</dbReference>
<evidence type="ECO:0000256" key="4">
    <source>
        <dbReference type="ARBA" id="ARBA00022723"/>
    </source>
</evidence>
<evidence type="ECO:0000313" key="14">
    <source>
        <dbReference type="Proteomes" id="UP000249218"/>
    </source>
</evidence>
<evidence type="ECO:0000256" key="8">
    <source>
        <dbReference type="ARBA" id="ARBA00022833"/>
    </source>
</evidence>
<evidence type="ECO:0000256" key="11">
    <source>
        <dbReference type="SAM" id="MobiDB-lite"/>
    </source>
</evidence>
<keyword evidence="14" id="KW-1185">Reference proteome</keyword>
<protein>
    <recommendedName>
        <fullName evidence="12">THAP-type domain-containing protein</fullName>
    </recommendedName>
</protein>
<dbReference type="AlphaFoldDB" id="A0A2W1BRH9"/>
<feature type="domain" description="THAP-type" evidence="12">
    <location>
        <begin position="1"/>
        <end position="82"/>
    </location>
</feature>
<dbReference type="Proteomes" id="UP000249218">
    <property type="component" value="Unassembled WGS sequence"/>
</dbReference>
<dbReference type="PANTHER" id="PTHR23402">
    <property type="entry name" value="PROTEASE FAMILY C15 PYROGLUTAMYL-PEPTIDASE I-RELATED"/>
    <property type="match status" value="1"/>
</dbReference>
<feature type="compositionally biased region" description="Polar residues" evidence="11">
    <location>
        <begin position="136"/>
        <end position="146"/>
    </location>
</feature>
<dbReference type="GO" id="GO:0006508">
    <property type="term" value="P:proteolysis"/>
    <property type="evidence" value="ECO:0007669"/>
    <property type="project" value="UniProtKB-KW"/>
</dbReference>
<dbReference type="CDD" id="cd00501">
    <property type="entry name" value="Peptidase_C15"/>
    <property type="match status" value="1"/>
</dbReference>
<evidence type="ECO:0000256" key="10">
    <source>
        <dbReference type="PROSITE-ProRule" id="PRU00309"/>
    </source>
</evidence>